<name>A0A642UL87_DIURU</name>
<keyword evidence="1" id="KW-0732">Signal</keyword>
<dbReference type="VEuPathDB" id="FungiDB:DIURU_003905"/>
<feature type="signal peptide" evidence="1">
    <location>
        <begin position="1"/>
        <end position="17"/>
    </location>
</feature>
<comment type="caution">
    <text evidence="2">The sequence shown here is derived from an EMBL/GenBank/DDBJ whole genome shotgun (WGS) entry which is preliminary data.</text>
</comment>
<dbReference type="EMBL" id="SWFT01000116">
    <property type="protein sequence ID" value="KAA8900089.1"/>
    <property type="molecule type" value="Genomic_DNA"/>
</dbReference>
<organism evidence="2 3">
    <name type="scientific">Diutina rugosa</name>
    <name type="common">Yeast</name>
    <name type="synonym">Candida rugosa</name>
    <dbReference type="NCBI Taxonomy" id="5481"/>
    <lineage>
        <taxon>Eukaryota</taxon>
        <taxon>Fungi</taxon>
        <taxon>Dikarya</taxon>
        <taxon>Ascomycota</taxon>
        <taxon>Saccharomycotina</taxon>
        <taxon>Pichiomycetes</taxon>
        <taxon>Debaryomycetaceae</taxon>
        <taxon>Diutina</taxon>
    </lineage>
</organism>
<dbReference type="GO" id="GO:0031505">
    <property type="term" value="P:fungal-type cell wall organization"/>
    <property type="evidence" value="ECO:0007669"/>
    <property type="project" value="InterPro"/>
</dbReference>
<dbReference type="AlphaFoldDB" id="A0A642UL87"/>
<dbReference type="Proteomes" id="UP000449547">
    <property type="component" value="Unassembled WGS sequence"/>
</dbReference>
<dbReference type="RefSeq" id="XP_034011228.1">
    <property type="nucleotide sequence ID" value="XM_034156719.1"/>
</dbReference>
<protein>
    <submittedName>
        <fullName evidence="2">Uncharacterized protein</fullName>
    </submittedName>
</protein>
<proteinExistence type="predicted"/>
<keyword evidence="3" id="KW-1185">Reference proteome</keyword>
<dbReference type="Pfam" id="PF17056">
    <property type="entry name" value="KRE1"/>
    <property type="match status" value="1"/>
</dbReference>
<reference evidence="2 3" key="1">
    <citation type="submission" date="2019-07" db="EMBL/GenBank/DDBJ databases">
        <title>Genome assembly of two rare yeast pathogens: Diutina rugosa and Trichomonascus ciferrii.</title>
        <authorList>
            <person name="Mixao V."/>
            <person name="Saus E."/>
            <person name="Hansen A."/>
            <person name="Lass-Flor C."/>
            <person name="Gabaldon T."/>
        </authorList>
    </citation>
    <scope>NUCLEOTIDE SEQUENCE [LARGE SCALE GENOMIC DNA]</scope>
    <source>
        <strain evidence="2 3">CBS 613</strain>
    </source>
</reference>
<dbReference type="GeneID" id="54782556"/>
<sequence length="119" mass="12238">MVQCGSTLFVLLTAVWAQVIMDDPQDTVPASPSTTYVWVTVTTAGAIATVRTPYFQEFLPAASAAASVEQGSVGLGTIDGDVGVTRQYSMLTLNGHGNNVVGHLSPGLGLLGVVFALVA</sequence>
<evidence type="ECO:0000256" key="1">
    <source>
        <dbReference type="SAM" id="SignalP"/>
    </source>
</evidence>
<dbReference type="InterPro" id="IPR031452">
    <property type="entry name" value="Kre1"/>
</dbReference>
<evidence type="ECO:0000313" key="3">
    <source>
        <dbReference type="Proteomes" id="UP000449547"/>
    </source>
</evidence>
<evidence type="ECO:0000313" key="2">
    <source>
        <dbReference type="EMBL" id="KAA8900089.1"/>
    </source>
</evidence>
<feature type="chain" id="PRO_5024790581" evidence="1">
    <location>
        <begin position="18"/>
        <end position="119"/>
    </location>
</feature>
<accession>A0A642UL87</accession>
<gene>
    <name evidence="2" type="ORF">DIURU_003905</name>
</gene>